<feature type="non-terminal residue" evidence="1">
    <location>
        <position position="78"/>
    </location>
</feature>
<sequence>MKLLEKEGPRFSFKNPSISVSDSQITTAVHHVSPVKYRRWMASESPKPYAGIFNHTDTSDAGVTLVYTAVQQATATGC</sequence>
<name>A0AA36CYS0_9BILA</name>
<organism evidence="1 2">
    <name type="scientific">Mesorhabditis spiculigera</name>
    <dbReference type="NCBI Taxonomy" id="96644"/>
    <lineage>
        <taxon>Eukaryota</taxon>
        <taxon>Metazoa</taxon>
        <taxon>Ecdysozoa</taxon>
        <taxon>Nematoda</taxon>
        <taxon>Chromadorea</taxon>
        <taxon>Rhabditida</taxon>
        <taxon>Rhabditina</taxon>
        <taxon>Rhabditomorpha</taxon>
        <taxon>Rhabditoidea</taxon>
        <taxon>Rhabditidae</taxon>
        <taxon>Mesorhabditinae</taxon>
        <taxon>Mesorhabditis</taxon>
    </lineage>
</organism>
<gene>
    <name evidence="1" type="ORF">MSPICULIGERA_LOCUS14970</name>
</gene>
<comment type="caution">
    <text evidence="1">The sequence shown here is derived from an EMBL/GenBank/DDBJ whole genome shotgun (WGS) entry which is preliminary data.</text>
</comment>
<accession>A0AA36CYS0</accession>
<dbReference type="EMBL" id="CATQJA010002645">
    <property type="protein sequence ID" value="CAJ0576681.1"/>
    <property type="molecule type" value="Genomic_DNA"/>
</dbReference>
<proteinExistence type="predicted"/>
<evidence type="ECO:0000313" key="2">
    <source>
        <dbReference type="Proteomes" id="UP001177023"/>
    </source>
</evidence>
<keyword evidence="2" id="KW-1185">Reference proteome</keyword>
<reference evidence="1" key="1">
    <citation type="submission" date="2023-06" db="EMBL/GenBank/DDBJ databases">
        <authorList>
            <person name="Delattre M."/>
        </authorList>
    </citation>
    <scope>NUCLEOTIDE SEQUENCE</scope>
    <source>
        <strain evidence="1">AF72</strain>
    </source>
</reference>
<protein>
    <submittedName>
        <fullName evidence="1">Uncharacterized protein</fullName>
    </submittedName>
</protein>
<evidence type="ECO:0000313" key="1">
    <source>
        <dbReference type="EMBL" id="CAJ0576681.1"/>
    </source>
</evidence>
<dbReference type="AlphaFoldDB" id="A0AA36CYS0"/>
<dbReference type="Proteomes" id="UP001177023">
    <property type="component" value="Unassembled WGS sequence"/>
</dbReference>